<organism evidence="1 2">
    <name type="scientific">Microbacterium enclense</name>
    <dbReference type="NCBI Taxonomy" id="993073"/>
    <lineage>
        <taxon>Bacteria</taxon>
        <taxon>Bacillati</taxon>
        <taxon>Actinomycetota</taxon>
        <taxon>Actinomycetes</taxon>
        <taxon>Micrococcales</taxon>
        <taxon>Microbacteriaceae</taxon>
        <taxon>Microbacterium</taxon>
    </lineage>
</organism>
<accession>A0A1G6GRG6</accession>
<name>A0A1G6GRG6_9MICO</name>
<evidence type="ECO:0000313" key="2">
    <source>
        <dbReference type="Proteomes" id="UP000183203"/>
    </source>
</evidence>
<reference evidence="1 2" key="1">
    <citation type="submission" date="2016-09" db="EMBL/GenBank/DDBJ databases">
        <authorList>
            <person name="Capua I."/>
            <person name="De Benedictis P."/>
            <person name="Joannis T."/>
            <person name="Lombin L.H."/>
            <person name="Cattoli G."/>
        </authorList>
    </citation>
    <scope>NUCLEOTIDE SEQUENCE [LARGE SCALE GENOMIC DNA]</scope>
    <source>
        <strain evidence="1 2">NIO-1002</strain>
    </source>
</reference>
<gene>
    <name evidence="1" type="ORF">SAMN05216418_0579</name>
</gene>
<evidence type="ECO:0000313" key="1">
    <source>
        <dbReference type="EMBL" id="SDB84489.1"/>
    </source>
</evidence>
<dbReference type="OrthoDB" id="5071683at2"/>
<proteinExistence type="predicted"/>
<dbReference type="Proteomes" id="UP000183203">
    <property type="component" value="Unassembled WGS sequence"/>
</dbReference>
<dbReference type="AlphaFoldDB" id="A0A1G6GRG6"/>
<dbReference type="RefSeq" id="WP_058230867.1">
    <property type="nucleotide sequence ID" value="NZ_FMYG01000001.1"/>
</dbReference>
<dbReference type="EMBL" id="FMYG01000001">
    <property type="protein sequence ID" value="SDB84489.1"/>
    <property type="molecule type" value="Genomic_DNA"/>
</dbReference>
<sequence>MARIGGRSLWLAWPAGLFCLAAVVGLGVLAAPGVPGAIAFVGDTLRAATGRPATVEAEPATPAGDCRHLYSQPMWSSLVWSPEALLSQRRTAPLSTPEAVAAAAPTTVVTCHWRGVEGRFLETTVSTVTAEGSAAAAATLAAQGFACETAPDATQTSVTHCERTSGEVEEVHDLRGDRWVSSTLSGWSPDGYAAIVASHAFSGG</sequence>
<protein>
    <submittedName>
        <fullName evidence="1">Uncharacterized protein</fullName>
    </submittedName>
</protein>